<sequence precursor="true">MTKTLLYSALSLALTFTAVGCDVDQVRDGKLPTLDVDASGDPGQLPSYDVDGPDVDVSMEESEVTTPDVDVEMKEKTISTPDVDVTLPSDNE</sequence>
<dbReference type="OrthoDB" id="461507at2"/>
<organism evidence="3 4">
    <name type="scientific">Rubripirellula obstinata</name>
    <dbReference type="NCBI Taxonomy" id="406547"/>
    <lineage>
        <taxon>Bacteria</taxon>
        <taxon>Pseudomonadati</taxon>
        <taxon>Planctomycetota</taxon>
        <taxon>Planctomycetia</taxon>
        <taxon>Pirellulales</taxon>
        <taxon>Pirellulaceae</taxon>
        <taxon>Rubripirellula</taxon>
    </lineage>
</organism>
<evidence type="ECO:0000313" key="4">
    <source>
        <dbReference type="Proteomes" id="UP000322699"/>
    </source>
</evidence>
<dbReference type="PROSITE" id="PS51257">
    <property type="entry name" value="PROKAR_LIPOPROTEIN"/>
    <property type="match status" value="1"/>
</dbReference>
<evidence type="ECO:0000256" key="2">
    <source>
        <dbReference type="SAM" id="SignalP"/>
    </source>
</evidence>
<dbReference type="EMBL" id="VRLW01000001">
    <property type="protein sequence ID" value="KAA1261488.1"/>
    <property type="molecule type" value="Genomic_DNA"/>
</dbReference>
<evidence type="ECO:0008006" key="5">
    <source>
        <dbReference type="Google" id="ProtNLM"/>
    </source>
</evidence>
<feature type="chain" id="PRO_5023043224" description="Secreted protein" evidence="2">
    <location>
        <begin position="21"/>
        <end position="92"/>
    </location>
</feature>
<reference evidence="3 4" key="1">
    <citation type="submission" date="2019-08" db="EMBL/GenBank/DDBJ databases">
        <title>Deep-cultivation of Planctomycetes and their phenomic and genomic characterization uncovers novel biology.</title>
        <authorList>
            <person name="Wiegand S."/>
            <person name="Jogler M."/>
            <person name="Boedeker C."/>
            <person name="Pinto D."/>
            <person name="Vollmers J."/>
            <person name="Rivas-Marin E."/>
            <person name="Kohn T."/>
            <person name="Peeters S.H."/>
            <person name="Heuer A."/>
            <person name="Rast P."/>
            <person name="Oberbeckmann S."/>
            <person name="Bunk B."/>
            <person name="Jeske O."/>
            <person name="Meyerdierks A."/>
            <person name="Storesund J.E."/>
            <person name="Kallscheuer N."/>
            <person name="Luecker S."/>
            <person name="Lage O.M."/>
            <person name="Pohl T."/>
            <person name="Merkel B.J."/>
            <person name="Hornburger P."/>
            <person name="Mueller R.-W."/>
            <person name="Bruemmer F."/>
            <person name="Labrenz M."/>
            <person name="Spormann A.M."/>
            <person name="Op Den Camp H."/>
            <person name="Overmann J."/>
            <person name="Amann R."/>
            <person name="Jetten M.S.M."/>
            <person name="Mascher T."/>
            <person name="Medema M.H."/>
            <person name="Devos D.P."/>
            <person name="Kaster A.-K."/>
            <person name="Ovreas L."/>
            <person name="Rohde M."/>
            <person name="Galperin M.Y."/>
            <person name="Jogler C."/>
        </authorList>
    </citation>
    <scope>NUCLEOTIDE SEQUENCE [LARGE SCALE GENOMIC DNA]</scope>
    <source>
        <strain evidence="3 4">LF1</strain>
    </source>
</reference>
<gene>
    <name evidence="3" type="ORF">LF1_40380</name>
</gene>
<evidence type="ECO:0000313" key="3">
    <source>
        <dbReference type="EMBL" id="KAA1261488.1"/>
    </source>
</evidence>
<accession>A0A5B1CKB0</accession>
<protein>
    <recommendedName>
        <fullName evidence="5">Secreted protein</fullName>
    </recommendedName>
</protein>
<evidence type="ECO:0000256" key="1">
    <source>
        <dbReference type="SAM" id="MobiDB-lite"/>
    </source>
</evidence>
<dbReference type="AlphaFoldDB" id="A0A5B1CKB0"/>
<dbReference type="Proteomes" id="UP000322699">
    <property type="component" value="Unassembled WGS sequence"/>
</dbReference>
<feature type="region of interest" description="Disordered" evidence="1">
    <location>
        <begin position="33"/>
        <end position="54"/>
    </location>
</feature>
<feature type="signal peptide" evidence="2">
    <location>
        <begin position="1"/>
        <end position="20"/>
    </location>
</feature>
<name>A0A5B1CKB0_9BACT</name>
<keyword evidence="2" id="KW-0732">Signal</keyword>
<keyword evidence="4" id="KW-1185">Reference proteome</keyword>
<comment type="caution">
    <text evidence="3">The sequence shown here is derived from an EMBL/GenBank/DDBJ whole genome shotgun (WGS) entry which is preliminary data.</text>
</comment>
<proteinExistence type="predicted"/>
<dbReference type="RefSeq" id="WP_068264955.1">
    <property type="nucleotide sequence ID" value="NZ_LWSK01000072.1"/>
</dbReference>